<accession>A0ACC3BIG4</accession>
<name>A0ACC3BIG4_PYRYE</name>
<organism evidence="1 2">
    <name type="scientific">Pyropia yezoensis</name>
    <name type="common">Susabi-nori</name>
    <name type="synonym">Porphyra yezoensis</name>
    <dbReference type="NCBI Taxonomy" id="2788"/>
    <lineage>
        <taxon>Eukaryota</taxon>
        <taxon>Rhodophyta</taxon>
        <taxon>Bangiophyceae</taxon>
        <taxon>Bangiales</taxon>
        <taxon>Bangiaceae</taxon>
        <taxon>Pyropia</taxon>
    </lineage>
</organism>
<comment type="caution">
    <text evidence="1">The sequence shown here is derived from an EMBL/GenBank/DDBJ whole genome shotgun (WGS) entry which is preliminary data.</text>
</comment>
<reference evidence="1" key="1">
    <citation type="submission" date="2019-11" db="EMBL/GenBank/DDBJ databases">
        <title>Nori genome reveals adaptations in red seaweeds to the harsh intertidal environment.</title>
        <authorList>
            <person name="Wang D."/>
            <person name="Mao Y."/>
        </authorList>
    </citation>
    <scope>NUCLEOTIDE SEQUENCE</scope>
    <source>
        <tissue evidence="1">Gametophyte</tissue>
    </source>
</reference>
<protein>
    <submittedName>
        <fullName evidence="1">Uncharacterized protein</fullName>
    </submittedName>
</protein>
<dbReference type="EMBL" id="CM020618">
    <property type="protein sequence ID" value="KAK1857555.1"/>
    <property type="molecule type" value="Genomic_DNA"/>
</dbReference>
<evidence type="ECO:0000313" key="1">
    <source>
        <dbReference type="EMBL" id="KAK1857555.1"/>
    </source>
</evidence>
<keyword evidence="2" id="KW-1185">Reference proteome</keyword>
<evidence type="ECO:0000313" key="2">
    <source>
        <dbReference type="Proteomes" id="UP000798662"/>
    </source>
</evidence>
<gene>
    <name evidence="1" type="ORF">I4F81_000172</name>
</gene>
<sequence length="284" mass="31467">MPLTTLEWEPPRYMPAYSRLSAAIVDELYAMCTMSREFVGHDLYRLPLHDWPPAAVDVLQSQMRVLRETGQSRLLEADAKANGTTVLPSTVPGAGLGVFATRQLSVNEHILPFFGQLVYHDWQVPGRSGRERSYNHLYGARTIRPSLATTARDWMLTGLQLRTGNSMWQVASGTTPADMVPSAVLTRIGSPSLCTYNRPVWIVPSDLCASGRVNDPRPSLTANAKYVQRFDPVFFCDQLVMADCAHLQVKRTILPGQEVLAAYGRRYPLQEALGCQSQSASGGR</sequence>
<proteinExistence type="predicted"/>
<dbReference type="Proteomes" id="UP000798662">
    <property type="component" value="Chromosome 1"/>
</dbReference>